<comment type="caution">
    <text evidence="2">The sequence shown here is derived from an EMBL/GenBank/DDBJ whole genome shotgun (WGS) entry which is preliminary data.</text>
</comment>
<evidence type="ECO:0008006" key="4">
    <source>
        <dbReference type="Google" id="ProtNLM"/>
    </source>
</evidence>
<evidence type="ECO:0000313" key="3">
    <source>
        <dbReference type="Proteomes" id="UP000436468"/>
    </source>
</evidence>
<feature type="signal peptide" evidence="1">
    <location>
        <begin position="1"/>
        <end position="24"/>
    </location>
</feature>
<name>A0A844SKS0_9BRAD</name>
<accession>A0A844SKS0</accession>
<dbReference type="EMBL" id="WQNF01000003">
    <property type="protein sequence ID" value="MVT64534.1"/>
    <property type="molecule type" value="Genomic_DNA"/>
</dbReference>
<proteinExistence type="predicted"/>
<reference evidence="2 3" key="1">
    <citation type="submission" date="2019-12" db="EMBL/GenBank/DDBJ databases">
        <title>Draft genome sequences Bradyrhizobium cajani AMBPC1010, Bradyrhizobium pachyrhizi AMBPC1040 and Bradyrhizobium yuanmingense ALSPC3051, three plant growth promoting strains isolated from nodules of Cajanus cajan L. in Dominican Republic.</title>
        <authorList>
            <person name="Flores-Felix J.D."/>
            <person name="Araujo J."/>
            <person name="Diaz-Alcantara C."/>
            <person name="Gonzalez-Andres F."/>
            <person name="Velazquez E."/>
        </authorList>
    </citation>
    <scope>NUCLEOTIDE SEQUENCE [LARGE SCALE GENOMIC DNA]</scope>
    <source>
        <strain evidence="2 3">1040</strain>
    </source>
</reference>
<keyword evidence="3" id="KW-1185">Reference proteome</keyword>
<keyword evidence="1" id="KW-0732">Signal</keyword>
<dbReference type="Proteomes" id="UP000436468">
    <property type="component" value="Unassembled WGS sequence"/>
</dbReference>
<sequence>MDMKSQKLAALSFLTAFSALPAASALTFENIKARLEAAGYSQIREVPSGKIKTFKATRDGKERSILVDSTGHIQELQ</sequence>
<gene>
    <name evidence="2" type="ORF">GPL21_05330</name>
</gene>
<organism evidence="2 3">
    <name type="scientific">Bradyrhizobium pachyrhizi</name>
    <dbReference type="NCBI Taxonomy" id="280333"/>
    <lineage>
        <taxon>Bacteria</taxon>
        <taxon>Pseudomonadati</taxon>
        <taxon>Pseudomonadota</taxon>
        <taxon>Alphaproteobacteria</taxon>
        <taxon>Hyphomicrobiales</taxon>
        <taxon>Nitrobacteraceae</taxon>
        <taxon>Bradyrhizobium</taxon>
    </lineage>
</organism>
<evidence type="ECO:0000256" key="1">
    <source>
        <dbReference type="SAM" id="SignalP"/>
    </source>
</evidence>
<evidence type="ECO:0000313" key="2">
    <source>
        <dbReference type="EMBL" id="MVT64534.1"/>
    </source>
</evidence>
<feature type="chain" id="PRO_5032661656" description="PepSY domain-containing protein" evidence="1">
    <location>
        <begin position="25"/>
        <end position="77"/>
    </location>
</feature>
<protein>
    <recommendedName>
        <fullName evidence="4">PepSY domain-containing protein</fullName>
    </recommendedName>
</protein>
<dbReference type="AlphaFoldDB" id="A0A844SKS0"/>